<accession>A0A9Q0YPD9</accession>
<keyword evidence="1" id="KW-0472">Membrane</keyword>
<dbReference type="AlphaFoldDB" id="A0A9Q0YPD9"/>
<evidence type="ECO:0000313" key="3">
    <source>
        <dbReference type="Proteomes" id="UP001152320"/>
    </source>
</evidence>
<evidence type="ECO:0000256" key="1">
    <source>
        <dbReference type="SAM" id="Phobius"/>
    </source>
</evidence>
<name>A0A9Q0YPD9_HOLLE</name>
<proteinExistence type="predicted"/>
<evidence type="ECO:0000313" key="2">
    <source>
        <dbReference type="EMBL" id="KAJ8025256.1"/>
    </source>
</evidence>
<dbReference type="GO" id="GO:0016020">
    <property type="term" value="C:membrane"/>
    <property type="evidence" value="ECO:0007669"/>
    <property type="project" value="InterPro"/>
</dbReference>
<dbReference type="Proteomes" id="UP001152320">
    <property type="component" value="Chromosome 18"/>
</dbReference>
<organism evidence="2 3">
    <name type="scientific">Holothuria leucospilota</name>
    <name type="common">Black long sea cucumber</name>
    <name type="synonym">Mertensiothuria leucospilota</name>
    <dbReference type="NCBI Taxonomy" id="206669"/>
    <lineage>
        <taxon>Eukaryota</taxon>
        <taxon>Metazoa</taxon>
        <taxon>Echinodermata</taxon>
        <taxon>Eleutherozoa</taxon>
        <taxon>Echinozoa</taxon>
        <taxon>Holothuroidea</taxon>
        <taxon>Aspidochirotacea</taxon>
        <taxon>Aspidochirotida</taxon>
        <taxon>Holothuriidae</taxon>
        <taxon>Holothuria</taxon>
    </lineage>
</organism>
<keyword evidence="1" id="KW-1133">Transmembrane helix</keyword>
<dbReference type="Gene3D" id="3.40.50.300">
    <property type="entry name" value="P-loop containing nucleotide triphosphate hydrolases"/>
    <property type="match status" value="1"/>
</dbReference>
<comment type="caution">
    <text evidence="2">The sequence shown here is derived from an EMBL/GenBank/DDBJ whole genome shotgun (WGS) entry which is preliminary data.</text>
</comment>
<protein>
    <recommendedName>
        <fullName evidence="4">Sulfotransferase</fullName>
    </recommendedName>
</protein>
<dbReference type="Pfam" id="PF03567">
    <property type="entry name" value="Sulfotransfer_2"/>
    <property type="match status" value="1"/>
</dbReference>
<keyword evidence="1" id="KW-0812">Transmembrane</keyword>
<dbReference type="InterPro" id="IPR027417">
    <property type="entry name" value="P-loop_NTPase"/>
</dbReference>
<dbReference type="EMBL" id="JAIZAY010000018">
    <property type="protein sequence ID" value="KAJ8025256.1"/>
    <property type="molecule type" value="Genomic_DNA"/>
</dbReference>
<feature type="transmembrane region" description="Helical" evidence="1">
    <location>
        <begin position="9"/>
        <end position="29"/>
    </location>
</feature>
<evidence type="ECO:0008006" key="4">
    <source>
        <dbReference type="Google" id="ProtNLM"/>
    </source>
</evidence>
<keyword evidence="3" id="KW-1185">Reference proteome</keyword>
<dbReference type="InterPro" id="IPR005331">
    <property type="entry name" value="Sulfotransferase"/>
</dbReference>
<dbReference type="GO" id="GO:0008146">
    <property type="term" value="F:sulfotransferase activity"/>
    <property type="evidence" value="ECO:0007669"/>
    <property type="project" value="InterPro"/>
</dbReference>
<dbReference type="OrthoDB" id="432792at2759"/>
<reference evidence="2" key="1">
    <citation type="submission" date="2021-10" db="EMBL/GenBank/DDBJ databases">
        <title>Tropical sea cucumber genome reveals ecological adaptation and Cuvierian tubules defense mechanism.</title>
        <authorList>
            <person name="Chen T."/>
        </authorList>
    </citation>
    <scope>NUCLEOTIDE SEQUENCE</scope>
    <source>
        <strain evidence="2">Nanhai2018</strain>
        <tissue evidence="2">Muscle</tissue>
    </source>
</reference>
<sequence>MLTNIIRKLTFSCLLVEVTFLGSSFLYLLSTKTSVLYTGRPRDVSIILEENDRRCESEFCDGPKQAEKEEAAAFEKRRHTTSKTNAVSNSSMAMKGCPDGWPLEIIEVSENGNPTVQRCWKETGDGSWKCAEGWKKLDYSPFCVIENGEDQDNVTSDREIPPSVRHPEYAPISIDKKLLFIHVPKAGGRRIESSFLFEDERKRLDHHLGGNHKISSFDKNYFKDYHKFCMVRHPCSRLVSVWEGFSRGLGNHGDQMWVDSNLDEVSKRSFDAFIDLSLFPGGSIHVEDETHLQTQVGMLFDENGKFGLDQMLIFERWNESLDELERKIKVNVNSLKANHRTTSRYKSCKEMYNPNTWDKLVKIYAFDFCVLGYSTKLEETDILPPLGLTPETLTRRFEKCGKDLASE</sequence>
<gene>
    <name evidence="2" type="ORF">HOLleu_35412</name>
</gene>